<dbReference type="Gene3D" id="3.30.565.10">
    <property type="entry name" value="Histidine kinase-like ATPase, C-terminal domain"/>
    <property type="match status" value="1"/>
</dbReference>
<dbReference type="CDD" id="cd00130">
    <property type="entry name" value="PAS"/>
    <property type="match status" value="1"/>
</dbReference>
<dbReference type="InterPro" id="IPR003594">
    <property type="entry name" value="HATPase_dom"/>
</dbReference>
<keyword evidence="17" id="KW-1133">Transmembrane helix</keyword>
<feature type="modified residue" description="4-aspartylphosphate" evidence="16">
    <location>
        <position position="857"/>
    </location>
</feature>
<evidence type="ECO:0000256" key="15">
    <source>
        <dbReference type="PROSITE-ProRule" id="PRU00110"/>
    </source>
</evidence>
<dbReference type="SUPFAM" id="SSF52172">
    <property type="entry name" value="CheY-like"/>
    <property type="match status" value="2"/>
</dbReference>
<dbReference type="PANTHER" id="PTHR45339:SF5">
    <property type="entry name" value="HISTIDINE KINASE"/>
    <property type="match status" value="1"/>
</dbReference>
<comment type="function">
    <text evidence="11">Member of the two-component regulatory system BvgS/BvgA. Phosphorylates BvgA via a four-step phosphorelay in response to environmental signals.</text>
</comment>
<gene>
    <name evidence="23" type="ORF">Cenrod_1796</name>
</gene>
<dbReference type="SUPFAM" id="SSF47384">
    <property type="entry name" value="Homodimeric domain of signal transducing histidine kinase"/>
    <property type="match status" value="1"/>
</dbReference>
<evidence type="ECO:0000259" key="18">
    <source>
        <dbReference type="PROSITE" id="PS50109"/>
    </source>
</evidence>
<dbReference type="PROSITE" id="PS50894">
    <property type="entry name" value="HPT"/>
    <property type="match status" value="1"/>
</dbReference>
<dbReference type="eggNOG" id="COG0784">
    <property type="taxonomic scope" value="Bacteria"/>
</dbReference>
<dbReference type="Pfam" id="PF19443">
    <property type="entry name" value="DAHL"/>
    <property type="match status" value="1"/>
</dbReference>
<dbReference type="PROSITE" id="PS50110">
    <property type="entry name" value="RESPONSE_REGULATORY"/>
    <property type="match status" value="2"/>
</dbReference>
<dbReference type="GO" id="GO:0005886">
    <property type="term" value="C:plasma membrane"/>
    <property type="evidence" value="ECO:0007669"/>
    <property type="project" value="UniProtKB-SubCell"/>
</dbReference>
<dbReference type="KEGG" id="cbx:Cenrod_1796"/>
<dbReference type="InterPro" id="IPR036641">
    <property type="entry name" value="HPT_dom_sf"/>
</dbReference>
<dbReference type="SMART" id="SM00448">
    <property type="entry name" value="REC"/>
    <property type="match status" value="2"/>
</dbReference>
<dbReference type="InterPro" id="IPR036890">
    <property type="entry name" value="HATPase_C_sf"/>
</dbReference>
<dbReference type="InterPro" id="IPR008207">
    <property type="entry name" value="Sig_transdc_His_kin_Hpt_dom"/>
</dbReference>
<dbReference type="HOGENOM" id="CLU_000445_114_15_4"/>
<dbReference type="PROSITE" id="PS50113">
    <property type="entry name" value="PAC"/>
    <property type="match status" value="1"/>
</dbReference>
<evidence type="ECO:0000256" key="8">
    <source>
        <dbReference type="ARBA" id="ARBA00022840"/>
    </source>
</evidence>
<evidence type="ECO:0000256" key="17">
    <source>
        <dbReference type="SAM" id="Phobius"/>
    </source>
</evidence>
<evidence type="ECO:0000259" key="22">
    <source>
        <dbReference type="PROSITE" id="PS50894"/>
    </source>
</evidence>
<evidence type="ECO:0000313" key="24">
    <source>
        <dbReference type="Proteomes" id="UP000017184"/>
    </source>
</evidence>
<keyword evidence="8" id="KW-0067">ATP-binding</keyword>
<dbReference type="SMART" id="SM00388">
    <property type="entry name" value="HisKA"/>
    <property type="match status" value="1"/>
</dbReference>
<protein>
    <recommendedName>
        <fullName evidence="13">Sensory/regulatory protein RpfC</fullName>
        <ecNumber evidence="2">2.7.13.3</ecNumber>
    </recommendedName>
    <alternativeName>
        <fullName evidence="14">Virulence sensor protein BvgS</fullName>
    </alternativeName>
</protein>
<feature type="domain" description="PAC" evidence="21">
    <location>
        <begin position="347"/>
        <end position="399"/>
    </location>
</feature>
<dbReference type="PRINTS" id="PR00344">
    <property type="entry name" value="BCTRLSENSOR"/>
</dbReference>
<dbReference type="Gene3D" id="1.20.120.160">
    <property type="entry name" value="HPT domain"/>
    <property type="match status" value="1"/>
</dbReference>
<dbReference type="Gene3D" id="1.10.287.130">
    <property type="match status" value="1"/>
</dbReference>
<feature type="modified residue" description="4-aspartylphosphate" evidence="16">
    <location>
        <position position="716"/>
    </location>
</feature>
<dbReference type="Proteomes" id="UP000017184">
    <property type="component" value="Chromosome"/>
</dbReference>
<dbReference type="SUPFAM" id="SSF55874">
    <property type="entry name" value="ATPase domain of HSP90 chaperone/DNA topoisomerase II/histidine kinase"/>
    <property type="match status" value="1"/>
</dbReference>
<feature type="domain" description="HPt" evidence="22">
    <location>
        <begin position="960"/>
        <end position="1053"/>
    </location>
</feature>
<dbReference type="InterPro" id="IPR003661">
    <property type="entry name" value="HisK_dim/P_dom"/>
</dbReference>
<keyword evidence="5" id="KW-0732">Signal</keyword>
<evidence type="ECO:0000256" key="11">
    <source>
        <dbReference type="ARBA" id="ARBA00058004"/>
    </source>
</evidence>
<sequence>MGLMALGLLGWLYRQSTQIDSALHIRIVTQLEQLRQYDTLLNQYVLQARYGLLRNYDLLAETQIAVIEAFDAMARDNPTYFGTVEAPLQQKFEQYRKAFLGKLDQVEEFKSSNSILRNSASYLPLVIQRSVDEATLGSIQHRLLHNLLHEVLLFSATHGRSRIHLEAAMRSLLRVVPAGSILHGSVARHVELLLSHQIGTDELVSLIVHASSAREGHELLRMYGDSYAQRQRTANDYRLVLVFLALIAVALLTHAVWVLGVLRQARQHLQDSLRELEFQKYAMDAHSIVSIADHEGKIFYTNDKFSEISQYTRAELIGQNHRILNSGHHPDEHFQEMWSTITHGRVWRSEVKNRRKDGSEYWVDATIVPFLDEEGHVLRYVSVCTDITERKRVEEALVEARDAAEHAVRVKSDFLANMSHEIRTPMNGIIGMTELALGTTLTEEQREYLELVRSSADSLLTIINDILDFSKIESGKMSIEHVSFSLEALLRDTVKMLGIRAHQKSLELLLRVDPEVPDRIQGDPGRLRQVLINLIGNAIKFTERGEIELSVQPSQEAHTGLLGEWVALEFAVRDTGIGIPPEKFATIFESFSQADTSITRKYGGTGLGLTISAQLVALMGGQIEVESTVGKGSRFFFRLPFPVSGDATISSPLRTDLVTGTDVLVVDDSERNGQLIADILQHWGMHPTTATNDGAALAAVRNAIAAGHPFPLALIDVQMPETDGIHLVQDIHALSADTAMVAMATVFEPHIALDRYHDAGVQAHLSKPVTQSALFDAVMTAVGAATPYARPAKQFASSLPMVSRSGLRLLLAEDNIVNQRLATILLEKNGHTVRIANDGKEAVDQWESGEFDAVLMDLEMPEMNGYEATRCIRERERLRGGHIPILAMTAHAMDGVRENCLESGMDGYLSKPIQVAALLHALDELPGARGHTPEELPSAQSRREEPLIDFDRMRQSLGDSRALFDELCGLYRSDLPVQWQRLQQAQAAADREGIRTAAHAIKGMVSVYCADRAAAAARLLEERAIEGDVEGAIGALEQELRALDAALEQCAAHW</sequence>
<evidence type="ECO:0000256" key="9">
    <source>
        <dbReference type="ARBA" id="ARBA00023012"/>
    </source>
</evidence>
<keyword evidence="4" id="KW-0808">Transferase</keyword>
<feature type="domain" description="Response regulatory" evidence="19">
    <location>
        <begin position="808"/>
        <end position="926"/>
    </location>
</feature>
<dbReference type="NCBIfam" id="TIGR00229">
    <property type="entry name" value="sensory_box"/>
    <property type="match status" value="1"/>
</dbReference>
<dbReference type="SMART" id="SM00387">
    <property type="entry name" value="HATPase_c"/>
    <property type="match status" value="1"/>
</dbReference>
<feature type="domain" description="Response regulatory" evidence="19">
    <location>
        <begin position="662"/>
        <end position="782"/>
    </location>
</feature>
<dbReference type="EMBL" id="CP004885">
    <property type="protein sequence ID" value="AGX87880.1"/>
    <property type="molecule type" value="Genomic_DNA"/>
</dbReference>
<dbReference type="InterPro" id="IPR011006">
    <property type="entry name" value="CheY-like_superfamily"/>
</dbReference>
<keyword evidence="10" id="KW-0843">Virulence</keyword>
<accession>U5N9A5</accession>
<keyword evidence="17" id="KW-0812">Transmembrane</keyword>
<dbReference type="CDD" id="cd00082">
    <property type="entry name" value="HisKA"/>
    <property type="match status" value="1"/>
</dbReference>
<evidence type="ECO:0000259" key="20">
    <source>
        <dbReference type="PROSITE" id="PS50112"/>
    </source>
</evidence>
<dbReference type="Pfam" id="PF01627">
    <property type="entry name" value="Hpt"/>
    <property type="match status" value="1"/>
</dbReference>
<dbReference type="InterPro" id="IPR045812">
    <property type="entry name" value="DAHL"/>
</dbReference>
<proteinExistence type="predicted"/>
<dbReference type="InterPro" id="IPR005467">
    <property type="entry name" value="His_kinase_dom"/>
</dbReference>
<evidence type="ECO:0000256" key="1">
    <source>
        <dbReference type="ARBA" id="ARBA00000085"/>
    </source>
</evidence>
<dbReference type="GO" id="GO:0005524">
    <property type="term" value="F:ATP binding"/>
    <property type="evidence" value="ECO:0007669"/>
    <property type="project" value="UniProtKB-KW"/>
</dbReference>
<name>U5N9A5_9BURK</name>
<dbReference type="CDD" id="cd00156">
    <property type="entry name" value="REC"/>
    <property type="match status" value="1"/>
</dbReference>
<keyword evidence="6" id="KW-0547">Nucleotide-binding</keyword>
<feature type="transmembrane region" description="Helical" evidence="17">
    <location>
        <begin position="239"/>
        <end position="262"/>
    </location>
</feature>
<keyword evidence="3 16" id="KW-0597">Phosphoprotein</keyword>
<keyword evidence="9" id="KW-0902">Two-component regulatory system</keyword>
<dbReference type="FunFam" id="1.10.287.130:FF:000002">
    <property type="entry name" value="Two-component osmosensing histidine kinase"/>
    <property type="match status" value="1"/>
</dbReference>
<dbReference type="PANTHER" id="PTHR45339">
    <property type="entry name" value="HYBRID SIGNAL TRANSDUCTION HISTIDINE KINASE J"/>
    <property type="match status" value="1"/>
</dbReference>
<evidence type="ECO:0000313" key="23">
    <source>
        <dbReference type="EMBL" id="AGX87880.1"/>
    </source>
</evidence>
<dbReference type="eggNOG" id="COG2198">
    <property type="taxonomic scope" value="Bacteria"/>
</dbReference>
<organism evidence="23 24">
    <name type="scientific">Candidatus Symbiobacter mobilis CR</name>
    <dbReference type="NCBI Taxonomy" id="946483"/>
    <lineage>
        <taxon>Bacteria</taxon>
        <taxon>Pseudomonadati</taxon>
        <taxon>Pseudomonadota</taxon>
        <taxon>Betaproteobacteria</taxon>
        <taxon>Burkholderiales</taxon>
        <taxon>Comamonadaceae</taxon>
    </lineage>
</organism>
<dbReference type="Pfam" id="PF00072">
    <property type="entry name" value="Response_reg"/>
    <property type="match status" value="2"/>
</dbReference>
<keyword evidence="24" id="KW-1185">Reference proteome</keyword>
<dbReference type="InterPro" id="IPR000700">
    <property type="entry name" value="PAS-assoc_C"/>
</dbReference>
<feature type="domain" description="Histidine kinase" evidence="18">
    <location>
        <begin position="417"/>
        <end position="643"/>
    </location>
</feature>
<dbReference type="InterPro" id="IPR001610">
    <property type="entry name" value="PAC"/>
</dbReference>
<dbReference type="PROSITE" id="PS50112">
    <property type="entry name" value="PAS"/>
    <property type="match status" value="1"/>
</dbReference>
<dbReference type="InterPro" id="IPR036097">
    <property type="entry name" value="HisK_dim/P_sf"/>
</dbReference>
<keyword evidence="17" id="KW-0472">Membrane</keyword>
<evidence type="ECO:0000256" key="3">
    <source>
        <dbReference type="ARBA" id="ARBA00022553"/>
    </source>
</evidence>
<dbReference type="eggNOG" id="COG2205">
    <property type="taxonomic scope" value="Bacteria"/>
</dbReference>
<dbReference type="EC" id="2.7.13.3" evidence="2"/>
<reference evidence="23 24" key="1">
    <citation type="journal article" date="2013" name="Genome Biol.">
        <title>Genomic analysis reveals key aspects of prokaryotic symbiosis in the phototrophic consortium "Chlorochromatium aggregatum".</title>
        <authorList>
            <person name="Liu Z."/>
            <person name="Muller J."/>
            <person name="Li T."/>
            <person name="Alvey R.M."/>
            <person name="Vogl K."/>
            <person name="Frigaard N.U."/>
            <person name="Rockwell N.C."/>
            <person name="Boyd E.S."/>
            <person name="Tomsho L.P."/>
            <person name="Schuster S.C."/>
            <person name="Henke P."/>
            <person name="Rohde M."/>
            <person name="Overmann J."/>
            <person name="Bryant D.A."/>
        </authorList>
    </citation>
    <scope>NUCLEOTIDE SEQUENCE [LARGE SCALE GENOMIC DNA]</scope>
    <source>
        <strain evidence="23">CR</strain>
    </source>
</reference>
<evidence type="ECO:0000256" key="7">
    <source>
        <dbReference type="ARBA" id="ARBA00022777"/>
    </source>
</evidence>
<evidence type="ECO:0000256" key="4">
    <source>
        <dbReference type="ARBA" id="ARBA00022679"/>
    </source>
</evidence>
<evidence type="ECO:0000256" key="16">
    <source>
        <dbReference type="PROSITE-ProRule" id="PRU00169"/>
    </source>
</evidence>
<dbReference type="Pfam" id="PF00512">
    <property type="entry name" value="HisKA"/>
    <property type="match status" value="1"/>
</dbReference>
<dbReference type="Gene3D" id="3.30.450.20">
    <property type="entry name" value="PAS domain"/>
    <property type="match status" value="1"/>
</dbReference>
<dbReference type="CDD" id="cd16922">
    <property type="entry name" value="HATPase_EvgS-ArcB-TorS-like"/>
    <property type="match status" value="1"/>
</dbReference>
<dbReference type="Gene3D" id="3.40.50.2300">
    <property type="match status" value="2"/>
</dbReference>
<evidence type="ECO:0000259" key="19">
    <source>
        <dbReference type="PROSITE" id="PS50110"/>
    </source>
</evidence>
<dbReference type="SUPFAM" id="SSF55785">
    <property type="entry name" value="PYP-like sensor domain (PAS domain)"/>
    <property type="match status" value="1"/>
</dbReference>
<keyword evidence="7 23" id="KW-0418">Kinase</keyword>
<dbReference type="Pfam" id="PF13426">
    <property type="entry name" value="PAS_9"/>
    <property type="match status" value="1"/>
</dbReference>
<dbReference type="AlphaFoldDB" id="U5N9A5"/>
<dbReference type="InterPro" id="IPR001789">
    <property type="entry name" value="Sig_transdc_resp-reg_receiver"/>
</dbReference>
<dbReference type="SUPFAM" id="SSF47226">
    <property type="entry name" value="Histidine-containing phosphotransfer domain, HPT domain"/>
    <property type="match status" value="1"/>
</dbReference>
<evidence type="ECO:0000256" key="14">
    <source>
        <dbReference type="ARBA" id="ARBA00070152"/>
    </source>
</evidence>
<comment type="subunit">
    <text evidence="12">At low DSF concentrations, interacts with RpfF.</text>
</comment>
<dbReference type="PATRIC" id="fig|946483.4.peg.1818"/>
<feature type="modified residue" description="Phosphohistidine" evidence="15">
    <location>
        <position position="999"/>
    </location>
</feature>
<dbReference type="InterPro" id="IPR035965">
    <property type="entry name" value="PAS-like_dom_sf"/>
</dbReference>
<dbReference type="CDD" id="cd17546">
    <property type="entry name" value="REC_hyHK_CKI1_RcsC-like"/>
    <property type="match status" value="1"/>
</dbReference>
<evidence type="ECO:0000256" key="12">
    <source>
        <dbReference type="ARBA" id="ARBA00064003"/>
    </source>
</evidence>
<feature type="domain" description="PAS" evidence="20">
    <location>
        <begin position="274"/>
        <end position="333"/>
    </location>
</feature>
<dbReference type="GO" id="GO:0000155">
    <property type="term" value="F:phosphorelay sensor kinase activity"/>
    <property type="evidence" value="ECO:0007669"/>
    <property type="project" value="InterPro"/>
</dbReference>
<evidence type="ECO:0000256" key="2">
    <source>
        <dbReference type="ARBA" id="ARBA00012438"/>
    </source>
</evidence>
<dbReference type="PROSITE" id="PS50109">
    <property type="entry name" value="HIS_KIN"/>
    <property type="match status" value="1"/>
</dbReference>
<dbReference type="Pfam" id="PF02518">
    <property type="entry name" value="HATPase_c"/>
    <property type="match status" value="1"/>
</dbReference>
<dbReference type="InterPro" id="IPR004358">
    <property type="entry name" value="Sig_transdc_His_kin-like_C"/>
</dbReference>
<evidence type="ECO:0000256" key="10">
    <source>
        <dbReference type="ARBA" id="ARBA00023026"/>
    </source>
</evidence>
<dbReference type="InterPro" id="IPR000014">
    <property type="entry name" value="PAS"/>
</dbReference>
<dbReference type="SMART" id="SM00086">
    <property type="entry name" value="PAC"/>
    <property type="match status" value="1"/>
</dbReference>
<evidence type="ECO:0000256" key="5">
    <source>
        <dbReference type="ARBA" id="ARBA00022729"/>
    </source>
</evidence>
<dbReference type="FunFam" id="3.30.565.10:FF:000010">
    <property type="entry name" value="Sensor histidine kinase RcsC"/>
    <property type="match status" value="1"/>
</dbReference>
<dbReference type="STRING" id="946483.Cenrod_1796"/>
<comment type="catalytic activity">
    <reaction evidence="1">
        <text>ATP + protein L-histidine = ADP + protein N-phospho-L-histidine.</text>
        <dbReference type="EC" id="2.7.13.3"/>
    </reaction>
</comment>
<evidence type="ECO:0000256" key="13">
    <source>
        <dbReference type="ARBA" id="ARBA00068150"/>
    </source>
</evidence>
<dbReference type="SMART" id="SM00091">
    <property type="entry name" value="PAS"/>
    <property type="match status" value="1"/>
</dbReference>
<evidence type="ECO:0000259" key="21">
    <source>
        <dbReference type="PROSITE" id="PS50113"/>
    </source>
</evidence>
<evidence type="ECO:0000256" key="6">
    <source>
        <dbReference type="ARBA" id="ARBA00022741"/>
    </source>
</evidence>